<dbReference type="AlphaFoldDB" id="A0A1H8TGK0"/>
<sequence length="98" mass="11759">MKPIELLRQRIVFSENQFAELVLWRLAQPVMESKHSFKYRLAYVVNGRCVLRYDNEAGKGDHCHRDNQEIKYEFTTPEQLLADFQQDIERWNHENSCS</sequence>
<dbReference type="Pfam" id="PF20126">
    <property type="entry name" value="TumE"/>
    <property type="match status" value="1"/>
</dbReference>
<gene>
    <name evidence="1" type="ORF">SAMN05216333_12431</name>
</gene>
<keyword evidence="2" id="KW-1185">Reference proteome</keyword>
<dbReference type="InterPro" id="IPR045397">
    <property type="entry name" value="TumE-like"/>
</dbReference>
<accession>A0A1H8TGK0</accession>
<proteinExistence type="predicted"/>
<protein>
    <submittedName>
        <fullName evidence="1">Uncharacterized protein</fullName>
    </submittedName>
</protein>
<organism evidence="1 2">
    <name type="scientific">Nitrosomonas oligotropha</name>
    <dbReference type="NCBI Taxonomy" id="42354"/>
    <lineage>
        <taxon>Bacteria</taxon>
        <taxon>Pseudomonadati</taxon>
        <taxon>Pseudomonadota</taxon>
        <taxon>Betaproteobacteria</taxon>
        <taxon>Nitrosomonadales</taxon>
        <taxon>Nitrosomonadaceae</taxon>
        <taxon>Nitrosomonas</taxon>
    </lineage>
</organism>
<evidence type="ECO:0000313" key="1">
    <source>
        <dbReference type="EMBL" id="SEO89916.1"/>
    </source>
</evidence>
<name>A0A1H8TGK0_9PROT</name>
<dbReference type="Proteomes" id="UP000198814">
    <property type="component" value="Unassembled WGS sequence"/>
</dbReference>
<dbReference type="EMBL" id="FODO01000024">
    <property type="protein sequence ID" value="SEO89916.1"/>
    <property type="molecule type" value="Genomic_DNA"/>
</dbReference>
<dbReference type="STRING" id="42354.SAMN05216333_12431"/>
<reference evidence="2" key="1">
    <citation type="submission" date="2016-10" db="EMBL/GenBank/DDBJ databases">
        <authorList>
            <person name="Varghese N."/>
            <person name="Submissions S."/>
        </authorList>
    </citation>
    <scope>NUCLEOTIDE SEQUENCE [LARGE SCALE GENOMIC DNA]</scope>
    <source>
        <strain evidence="2">Nm76</strain>
    </source>
</reference>
<dbReference type="RefSeq" id="WP_090321367.1">
    <property type="nucleotide sequence ID" value="NZ_FNOE01000026.1"/>
</dbReference>
<evidence type="ECO:0000313" key="2">
    <source>
        <dbReference type="Proteomes" id="UP000198814"/>
    </source>
</evidence>
<dbReference type="OrthoDB" id="7451512at2"/>